<gene>
    <name evidence="1" type="ORF">PAXRUDRAFT_135532</name>
</gene>
<dbReference type="Proteomes" id="UP000054538">
    <property type="component" value="Unassembled WGS sequence"/>
</dbReference>
<reference evidence="2" key="2">
    <citation type="submission" date="2015-01" db="EMBL/GenBank/DDBJ databases">
        <title>Evolutionary Origins and Diversification of the Mycorrhizal Mutualists.</title>
        <authorList>
            <consortium name="DOE Joint Genome Institute"/>
            <consortium name="Mycorrhizal Genomics Consortium"/>
            <person name="Kohler A."/>
            <person name="Kuo A."/>
            <person name="Nagy L.G."/>
            <person name="Floudas D."/>
            <person name="Copeland A."/>
            <person name="Barry K.W."/>
            <person name="Cichocki N."/>
            <person name="Veneault-Fourrey C."/>
            <person name="LaButti K."/>
            <person name="Lindquist E.A."/>
            <person name="Lipzen A."/>
            <person name="Lundell T."/>
            <person name="Morin E."/>
            <person name="Murat C."/>
            <person name="Riley R."/>
            <person name="Ohm R."/>
            <person name="Sun H."/>
            <person name="Tunlid A."/>
            <person name="Henrissat B."/>
            <person name="Grigoriev I.V."/>
            <person name="Hibbett D.S."/>
            <person name="Martin F."/>
        </authorList>
    </citation>
    <scope>NUCLEOTIDE SEQUENCE [LARGE SCALE GENOMIC DNA]</scope>
    <source>
        <strain evidence="2">Ve08.2h10</strain>
    </source>
</reference>
<sequence>MYLGNIYILIATSDSPGLAYLNGLIGHHGRNGCQLYCGILGHHKEGASTYYPVMKRPDATPPGSDHPDVNPEHFSCSLETYMSNLAKVLLSPNEAQCKRQRLQMGISKSSIFLSFQCGQTLGVPKVFRSDIMHLLSLNLPDLLIPLWHSMFKCDPGDAKSTWQWTTLSLPDVHMESTQ</sequence>
<dbReference type="InParanoid" id="A0A0D0DU95"/>
<protein>
    <submittedName>
        <fullName evidence="1">Uncharacterized protein</fullName>
    </submittedName>
</protein>
<name>A0A0D0DU95_9AGAM</name>
<dbReference type="OrthoDB" id="2669721at2759"/>
<proteinExistence type="predicted"/>
<dbReference type="AlphaFoldDB" id="A0A0D0DU95"/>
<evidence type="ECO:0000313" key="1">
    <source>
        <dbReference type="EMBL" id="KIK97808.1"/>
    </source>
</evidence>
<dbReference type="EMBL" id="KN824919">
    <property type="protein sequence ID" value="KIK97808.1"/>
    <property type="molecule type" value="Genomic_DNA"/>
</dbReference>
<dbReference type="STRING" id="930991.A0A0D0DU95"/>
<dbReference type="HOGENOM" id="CLU_149057_0_0_1"/>
<keyword evidence="2" id="KW-1185">Reference proteome</keyword>
<accession>A0A0D0DU95</accession>
<evidence type="ECO:0000313" key="2">
    <source>
        <dbReference type="Proteomes" id="UP000054538"/>
    </source>
</evidence>
<organism evidence="1 2">
    <name type="scientific">Paxillus rubicundulus Ve08.2h10</name>
    <dbReference type="NCBI Taxonomy" id="930991"/>
    <lineage>
        <taxon>Eukaryota</taxon>
        <taxon>Fungi</taxon>
        <taxon>Dikarya</taxon>
        <taxon>Basidiomycota</taxon>
        <taxon>Agaricomycotina</taxon>
        <taxon>Agaricomycetes</taxon>
        <taxon>Agaricomycetidae</taxon>
        <taxon>Boletales</taxon>
        <taxon>Paxilineae</taxon>
        <taxon>Paxillaceae</taxon>
        <taxon>Paxillus</taxon>
    </lineage>
</organism>
<reference evidence="1 2" key="1">
    <citation type="submission" date="2014-04" db="EMBL/GenBank/DDBJ databases">
        <authorList>
            <consortium name="DOE Joint Genome Institute"/>
            <person name="Kuo A."/>
            <person name="Kohler A."/>
            <person name="Jargeat P."/>
            <person name="Nagy L.G."/>
            <person name="Floudas D."/>
            <person name="Copeland A."/>
            <person name="Barry K.W."/>
            <person name="Cichocki N."/>
            <person name="Veneault-Fourrey C."/>
            <person name="LaButti K."/>
            <person name="Lindquist E.A."/>
            <person name="Lipzen A."/>
            <person name="Lundell T."/>
            <person name="Morin E."/>
            <person name="Murat C."/>
            <person name="Sun H."/>
            <person name="Tunlid A."/>
            <person name="Henrissat B."/>
            <person name="Grigoriev I.V."/>
            <person name="Hibbett D.S."/>
            <person name="Martin F."/>
            <person name="Nordberg H.P."/>
            <person name="Cantor M.N."/>
            <person name="Hua S.X."/>
        </authorList>
    </citation>
    <scope>NUCLEOTIDE SEQUENCE [LARGE SCALE GENOMIC DNA]</scope>
    <source>
        <strain evidence="1 2">Ve08.2h10</strain>
    </source>
</reference>